<sequence length="488" mass="53090">MAKNKAKKGATAPKVETKAAEEVKVQAAVETKVEDKAPKKPAPQPDVQPKADTKEQKKPDPTPAAAPAEGATGDQPAVVQPEEVNNTAMPTQAEMSAEVFKNAELQSILGSISLTPESTMDANHMVLLTHVATERFKGKDPKNPVVIAANEMVDDLTCYCIAVAGINMAINGKKLGMSVPVNALGAYVRAMGYFGIALPAEKAVPDPNKPDQLLIPFEGASPETVETVKEEIKMQRGTKPTMDPALWKSDEDAKKALLYILSDTLSKDNRFLVSTSKLRMYKMLSAENKEEKAMWESASNATIFDNLLSILGTAKSTFLNAIGGQIYSSAATQKNPIKSHLTLKRNFPQLSDEDAAEIIKIIVKHKAAQNNPNEPLENNIAWNGLKDGKREDCLLYPTKTTDVDKEIMGRLQNVYAERLGSPAEAGYNLRATNLIVTIMNLYKTSGQIAQLVEQNYTAEVDKALEATSGKTAPQEEKKDEKEAEKPKK</sequence>
<feature type="region of interest" description="Disordered" evidence="1">
    <location>
        <begin position="465"/>
        <end position="488"/>
    </location>
</feature>
<evidence type="ECO:0000256" key="1">
    <source>
        <dbReference type="SAM" id="MobiDB-lite"/>
    </source>
</evidence>
<feature type="region of interest" description="Disordered" evidence="1">
    <location>
        <begin position="1"/>
        <end position="76"/>
    </location>
</feature>
<evidence type="ECO:0000313" key="2">
    <source>
        <dbReference type="EMBL" id="QOR58673.1"/>
    </source>
</evidence>
<name>A0A7M1RW88_9CAUD</name>
<feature type="compositionally biased region" description="Low complexity" evidence="1">
    <location>
        <begin position="63"/>
        <end position="74"/>
    </location>
</feature>
<feature type="compositionally biased region" description="Basic and acidic residues" evidence="1">
    <location>
        <begin position="49"/>
        <end position="60"/>
    </location>
</feature>
<dbReference type="EMBL" id="MT774382">
    <property type="protein sequence ID" value="QOR58673.1"/>
    <property type="molecule type" value="Genomic_DNA"/>
</dbReference>
<evidence type="ECO:0000313" key="3">
    <source>
        <dbReference type="Proteomes" id="UP000593744"/>
    </source>
</evidence>
<dbReference type="Proteomes" id="UP000593744">
    <property type="component" value="Segment"/>
</dbReference>
<feature type="compositionally biased region" description="Basic and acidic residues" evidence="1">
    <location>
        <begin position="15"/>
        <end position="24"/>
    </location>
</feature>
<feature type="compositionally biased region" description="Basic and acidic residues" evidence="1">
    <location>
        <begin position="473"/>
        <end position="488"/>
    </location>
</feature>
<dbReference type="KEGG" id="vg:65129153"/>
<organism evidence="2 3">
    <name type="scientific">uncultured phage cr10_1</name>
    <dbReference type="NCBI Taxonomy" id="2772066"/>
    <lineage>
        <taxon>Viruses</taxon>
        <taxon>Duplodnaviria</taxon>
        <taxon>Heunggongvirae</taxon>
        <taxon>Uroviricota</taxon>
        <taxon>Caudoviricetes</taxon>
        <taxon>Crassvirales</taxon>
        <taxon>Suoliviridae</taxon>
        <taxon>Boorivirinae</taxon>
        <taxon>Canhaevirus</taxon>
        <taxon>Canhaevirus hiberniae</taxon>
    </lineage>
</organism>
<accession>A0A7M1RW88</accession>
<keyword evidence="3" id="KW-1185">Reference proteome</keyword>
<proteinExistence type="predicted"/>
<protein>
    <submittedName>
        <fullName evidence="2">Uncharacterized protein</fullName>
    </submittedName>
</protein>
<dbReference type="GeneID" id="65129153"/>
<dbReference type="RefSeq" id="YP_010110831.1">
    <property type="nucleotide sequence ID" value="NC_055875.1"/>
</dbReference>
<reference evidence="2 3" key="1">
    <citation type="submission" date="2020-07" db="EMBL/GenBank/DDBJ databases">
        <title>Taxonomic proposal: Crassvirales, a new order of highly abundant and diverse bacterial viruses.</title>
        <authorList>
            <person name="Shkoporov A.N."/>
            <person name="Stockdale S.R."/>
            <person name="Guerin E."/>
            <person name="Ross R.P."/>
            <person name="Hill C."/>
        </authorList>
    </citation>
    <scope>NUCLEOTIDE SEQUENCE [LARGE SCALE GENOMIC DNA]</scope>
</reference>